<evidence type="ECO:0000313" key="1">
    <source>
        <dbReference type="EMBL" id="MPM18557.1"/>
    </source>
</evidence>
<dbReference type="EMBL" id="VSSQ01003007">
    <property type="protein sequence ID" value="MPM18557.1"/>
    <property type="molecule type" value="Genomic_DNA"/>
</dbReference>
<accession>A0A644XRM1</accession>
<protein>
    <submittedName>
        <fullName evidence="1">Uncharacterized protein</fullName>
    </submittedName>
</protein>
<dbReference type="AlphaFoldDB" id="A0A644XRM1"/>
<reference evidence="1" key="1">
    <citation type="submission" date="2019-08" db="EMBL/GenBank/DDBJ databases">
        <authorList>
            <person name="Kucharzyk K."/>
            <person name="Murdoch R.W."/>
            <person name="Higgins S."/>
            <person name="Loffler F."/>
        </authorList>
    </citation>
    <scope>NUCLEOTIDE SEQUENCE</scope>
</reference>
<proteinExistence type="predicted"/>
<comment type="caution">
    <text evidence="1">The sequence shown here is derived from an EMBL/GenBank/DDBJ whole genome shotgun (WGS) entry which is preliminary data.</text>
</comment>
<name>A0A644XRM1_9ZZZZ</name>
<sequence>MNRNSPLFVIIPGFSAFVMPVGSLVDSLKDKKCCMNCRHFHQMEDWREELEGFYLPKGECRANSPSTMGFPKLHGGKHCGEFQQK</sequence>
<gene>
    <name evidence="1" type="ORF">SDC9_64969</name>
</gene>
<organism evidence="1">
    <name type="scientific">bioreactor metagenome</name>
    <dbReference type="NCBI Taxonomy" id="1076179"/>
    <lineage>
        <taxon>unclassified sequences</taxon>
        <taxon>metagenomes</taxon>
        <taxon>ecological metagenomes</taxon>
    </lineage>
</organism>